<dbReference type="STRING" id="1469144.LI90_2785"/>
<dbReference type="AlphaFoldDB" id="A0A132MV85"/>
<dbReference type="Proteomes" id="UP000070188">
    <property type="component" value="Unassembled WGS sequence"/>
</dbReference>
<dbReference type="PATRIC" id="fig|1469144.10.peg.3012"/>
<accession>A0A132MV85</accession>
<sequence length="231" mass="25593">MVMSVPTVSGAPGVVAFPEEAARTVVEYAQKAGQTIVIKIIDEIRNWLGHPEIVNDHVHAWSPTIKQLFTDSQYNLSTCKAELSAYWEGPGYESFKAYSEHISKVFENAADIADKMSGLLRQVNDTITKVYQEAVRFIGDCAVAIIKASESILGEIEKLWLGVARGVLVALQEFVQNISNLTREVMGILNSFRSNAQELQNRAVDLKLPDVIPPSATLPDNWIVRPRKNSP</sequence>
<protein>
    <submittedName>
        <fullName evidence="1">Uncharacterized protein</fullName>
    </submittedName>
</protein>
<evidence type="ECO:0000313" key="2">
    <source>
        <dbReference type="Proteomes" id="UP000070188"/>
    </source>
</evidence>
<comment type="caution">
    <text evidence="1">The sequence shown here is derived from an EMBL/GenBank/DDBJ whole genome shotgun (WGS) entry which is preliminary data.</text>
</comment>
<organism evidence="1 2">
    <name type="scientific">Carbonactinospora thermoautotrophica</name>
    <dbReference type="NCBI Taxonomy" id="1469144"/>
    <lineage>
        <taxon>Bacteria</taxon>
        <taxon>Bacillati</taxon>
        <taxon>Actinomycetota</taxon>
        <taxon>Actinomycetes</taxon>
        <taxon>Kitasatosporales</taxon>
        <taxon>Carbonactinosporaceae</taxon>
        <taxon>Carbonactinospora</taxon>
    </lineage>
</organism>
<dbReference type="EMBL" id="LAXD01000001">
    <property type="protein sequence ID" value="KWX01753.1"/>
    <property type="molecule type" value="Genomic_DNA"/>
</dbReference>
<name>A0A132MV85_9ACTN</name>
<evidence type="ECO:0000313" key="1">
    <source>
        <dbReference type="EMBL" id="KWX01753.1"/>
    </source>
</evidence>
<keyword evidence="2" id="KW-1185">Reference proteome</keyword>
<proteinExistence type="predicted"/>
<gene>
    <name evidence="1" type="ORF">LI90_2785</name>
</gene>
<reference evidence="2" key="1">
    <citation type="submission" date="2015-04" db="EMBL/GenBank/DDBJ databases">
        <title>Physiological reanalysis, assessment of diazotrophy, and genome sequences of multiple isolates of Streptomyces thermoautotrophicus.</title>
        <authorList>
            <person name="MacKellar D.C."/>
            <person name="Lieber L."/>
            <person name="Norman J."/>
            <person name="Bolger A."/>
            <person name="Tobin C."/>
            <person name="Murray J.W."/>
            <person name="Chang R."/>
            <person name="Ford T."/>
            <person name="Nguyen P.Q."/>
            <person name="Woodward J."/>
            <person name="Permingeat H."/>
            <person name="Joshi N.S."/>
            <person name="Silver P.A."/>
            <person name="Usadel B."/>
            <person name="Rutherford A.W."/>
            <person name="Friesen M."/>
            <person name="Prell J."/>
        </authorList>
    </citation>
    <scope>NUCLEOTIDE SEQUENCE [LARGE SCALE GENOMIC DNA]</scope>
    <source>
        <strain evidence="2">H1</strain>
    </source>
</reference>